<evidence type="ECO:0000313" key="1">
    <source>
        <dbReference type="EMBL" id="PRZ11907.1"/>
    </source>
</evidence>
<organism evidence="1 2">
    <name type="scientific">Laceyella sediminis</name>
    <dbReference type="NCBI Taxonomy" id="573074"/>
    <lineage>
        <taxon>Bacteria</taxon>
        <taxon>Bacillati</taxon>
        <taxon>Bacillota</taxon>
        <taxon>Bacilli</taxon>
        <taxon>Bacillales</taxon>
        <taxon>Thermoactinomycetaceae</taxon>
        <taxon>Laceyella</taxon>
    </lineage>
</organism>
<dbReference type="Proteomes" id="UP000238836">
    <property type="component" value="Unassembled WGS sequence"/>
</dbReference>
<comment type="caution">
    <text evidence="1">The sequence shown here is derived from an EMBL/GenBank/DDBJ whole genome shotgun (WGS) entry which is preliminary data.</text>
</comment>
<dbReference type="RefSeq" id="WP_022735712.1">
    <property type="nucleotide sequence ID" value="NZ_PVTZ01000019.1"/>
</dbReference>
<reference evidence="1 2" key="1">
    <citation type="submission" date="2018-03" db="EMBL/GenBank/DDBJ databases">
        <title>Genomic Encyclopedia of Archaeal and Bacterial Type Strains, Phase II (KMG-II): from individual species to whole genera.</title>
        <authorList>
            <person name="Goeker M."/>
        </authorList>
    </citation>
    <scope>NUCLEOTIDE SEQUENCE [LARGE SCALE GENOMIC DNA]</scope>
    <source>
        <strain evidence="1 2">RHA1</strain>
    </source>
</reference>
<evidence type="ECO:0000313" key="2">
    <source>
        <dbReference type="Proteomes" id="UP000238836"/>
    </source>
</evidence>
<gene>
    <name evidence="1" type="ORF">CLV36_11927</name>
</gene>
<dbReference type="EMBL" id="PVTZ01000019">
    <property type="protein sequence ID" value="PRZ11907.1"/>
    <property type="molecule type" value="Genomic_DNA"/>
</dbReference>
<sequence>MEERKARVREQAKQYHAQFKGRLDMEEYAENTQARCEFCNKNVKPWEIRIVAASEKERWACQPCVDREGLTLSNSDQAIQFEAIRLATKWISIRG</sequence>
<proteinExistence type="predicted"/>
<accession>A0ABX5EJS9</accession>
<name>A0ABX5EJS9_9BACL</name>
<keyword evidence="2" id="KW-1185">Reference proteome</keyword>
<protein>
    <submittedName>
        <fullName evidence="1">Uncharacterized protein</fullName>
    </submittedName>
</protein>